<proteinExistence type="predicted"/>
<dbReference type="InterPro" id="IPR016032">
    <property type="entry name" value="Sig_transdc_resp-reg_C-effctor"/>
</dbReference>
<evidence type="ECO:0000256" key="3">
    <source>
        <dbReference type="ARBA" id="ARBA00023163"/>
    </source>
</evidence>
<dbReference type="PANTHER" id="PTHR44688:SF16">
    <property type="entry name" value="DNA-BINDING TRANSCRIPTIONAL ACTIVATOR DEVR_DOSR"/>
    <property type="match status" value="1"/>
</dbReference>
<dbReference type="InterPro" id="IPR000792">
    <property type="entry name" value="Tscrpt_reg_LuxR_C"/>
</dbReference>
<dbReference type="PANTHER" id="PTHR44688">
    <property type="entry name" value="DNA-BINDING TRANSCRIPTIONAL ACTIVATOR DEVR_DOSR"/>
    <property type="match status" value="1"/>
</dbReference>
<keyword evidence="3" id="KW-0804">Transcription</keyword>
<comment type="caution">
    <text evidence="5">The sequence shown here is derived from an EMBL/GenBank/DDBJ whole genome shotgun (WGS) entry which is preliminary data.</text>
</comment>
<name>A0ABQ3LXX6_9PSEU</name>
<accession>A0ABQ3LXX6</accession>
<protein>
    <submittedName>
        <fullName evidence="5">Helix-turn-helix transcriptional regulator</fullName>
    </submittedName>
</protein>
<evidence type="ECO:0000256" key="1">
    <source>
        <dbReference type="ARBA" id="ARBA00023015"/>
    </source>
</evidence>
<evidence type="ECO:0000313" key="5">
    <source>
        <dbReference type="EMBL" id="GHH28512.1"/>
    </source>
</evidence>
<dbReference type="Gene3D" id="3.40.50.2300">
    <property type="match status" value="1"/>
</dbReference>
<reference evidence="6" key="1">
    <citation type="journal article" date="2019" name="Int. J. Syst. Evol. Microbiol.">
        <title>The Global Catalogue of Microorganisms (GCM) 10K type strain sequencing project: providing services to taxonomists for standard genome sequencing and annotation.</title>
        <authorList>
            <consortium name="The Broad Institute Genomics Platform"/>
            <consortium name="The Broad Institute Genome Sequencing Center for Infectious Disease"/>
            <person name="Wu L."/>
            <person name="Ma J."/>
        </authorList>
    </citation>
    <scope>NUCLEOTIDE SEQUENCE [LARGE SCALE GENOMIC DNA]</scope>
    <source>
        <strain evidence="6">CGMCC 4.7683</strain>
    </source>
</reference>
<organism evidence="5 6">
    <name type="scientific">Amycolatopsis oliviviridis</name>
    <dbReference type="NCBI Taxonomy" id="1471590"/>
    <lineage>
        <taxon>Bacteria</taxon>
        <taxon>Bacillati</taxon>
        <taxon>Actinomycetota</taxon>
        <taxon>Actinomycetes</taxon>
        <taxon>Pseudonocardiales</taxon>
        <taxon>Pseudonocardiaceae</taxon>
        <taxon>Amycolatopsis</taxon>
    </lineage>
</organism>
<dbReference type="PROSITE" id="PS50043">
    <property type="entry name" value="HTH_LUXR_2"/>
    <property type="match status" value="1"/>
</dbReference>
<gene>
    <name evidence="5" type="ORF">GCM10017790_59480</name>
</gene>
<dbReference type="RefSeq" id="WP_191257698.1">
    <property type="nucleotide sequence ID" value="NZ_BNAY01000007.1"/>
</dbReference>
<evidence type="ECO:0000256" key="2">
    <source>
        <dbReference type="ARBA" id="ARBA00023125"/>
    </source>
</evidence>
<dbReference type="EMBL" id="BNAY01000007">
    <property type="protein sequence ID" value="GHH28512.1"/>
    <property type="molecule type" value="Genomic_DNA"/>
</dbReference>
<dbReference type="SUPFAM" id="SSF46894">
    <property type="entry name" value="C-terminal effector domain of the bipartite response regulators"/>
    <property type="match status" value="1"/>
</dbReference>
<dbReference type="PRINTS" id="PR00038">
    <property type="entry name" value="HTHLUXR"/>
</dbReference>
<keyword evidence="2" id="KW-0238">DNA-binding</keyword>
<feature type="domain" description="HTH luxR-type" evidence="4">
    <location>
        <begin position="139"/>
        <end position="204"/>
    </location>
</feature>
<dbReference type="CDD" id="cd06170">
    <property type="entry name" value="LuxR_C_like"/>
    <property type="match status" value="1"/>
</dbReference>
<evidence type="ECO:0000259" key="4">
    <source>
        <dbReference type="PROSITE" id="PS50043"/>
    </source>
</evidence>
<dbReference type="SMART" id="SM00421">
    <property type="entry name" value="HTH_LUXR"/>
    <property type="match status" value="1"/>
</dbReference>
<dbReference type="Pfam" id="PF00196">
    <property type="entry name" value="GerE"/>
    <property type="match status" value="1"/>
</dbReference>
<keyword evidence="1" id="KW-0805">Transcription regulation</keyword>
<dbReference type="Proteomes" id="UP000635387">
    <property type="component" value="Unassembled WGS sequence"/>
</dbReference>
<evidence type="ECO:0000313" key="6">
    <source>
        <dbReference type="Proteomes" id="UP000635387"/>
    </source>
</evidence>
<keyword evidence="6" id="KW-1185">Reference proteome</keyword>
<sequence length="206" mass="22393">MEPVRVGISAVDPITHSGLASFLSARDEMVVVDAAELTERDVLVVQVDRMTPQVMTELRSQGRELVPKVLVTGELKDSDVVSAVECRVVAVLPRNRISEDRLASAVLSAASGRGLIPPEMLGKLFDNIRRLQHEVLAPRGLGAAGLTAREVDVLRLMAEGRDTGEIAGELCYSERTVKNVVYELTSRLNLRNRPHAVAYAMQAGVI</sequence>